<feature type="transmembrane region" description="Helical" evidence="1">
    <location>
        <begin position="94"/>
        <end position="118"/>
    </location>
</feature>
<organism evidence="2 3">
    <name type="scientific">Asanoa hainanensis</name>
    <dbReference type="NCBI Taxonomy" id="560556"/>
    <lineage>
        <taxon>Bacteria</taxon>
        <taxon>Bacillati</taxon>
        <taxon>Actinomycetota</taxon>
        <taxon>Actinomycetes</taxon>
        <taxon>Micromonosporales</taxon>
        <taxon>Micromonosporaceae</taxon>
        <taxon>Asanoa</taxon>
    </lineage>
</organism>
<keyword evidence="3" id="KW-1185">Reference proteome</keyword>
<dbReference type="OrthoDB" id="3577600at2"/>
<dbReference type="Pfam" id="PF04306">
    <property type="entry name" value="DUF456"/>
    <property type="match status" value="1"/>
</dbReference>
<dbReference type="RefSeq" id="WP_089248379.1">
    <property type="nucleotide sequence ID" value="NZ_FZPH01000004.1"/>
</dbReference>
<name>A0A239LNX0_9ACTN</name>
<feature type="transmembrane region" description="Helical" evidence="1">
    <location>
        <begin position="12"/>
        <end position="34"/>
    </location>
</feature>
<accession>A0A239LNX0</accession>
<sequence length="166" mass="17249">MDLTQTDTNITILCGVAMVIGVFGVVIPFLPGLLLTWAAATAWAIFVGEGNGRWGVLALVTLIAILGIVVKYAWPGRNLKRSGIPNKTLLLGGVLAIVGFFVIPVVGLIIGFVAGIWLAELARLGDTKLAWPSTKHAIKAAGLAMLVELGAALAIAIIWVAAVVVS</sequence>
<keyword evidence="1" id="KW-0812">Transmembrane</keyword>
<reference evidence="2 3" key="1">
    <citation type="submission" date="2017-06" db="EMBL/GenBank/DDBJ databases">
        <authorList>
            <person name="Kim H.J."/>
            <person name="Triplett B.A."/>
        </authorList>
    </citation>
    <scope>NUCLEOTIDE SEQUENCE [LARGE SCALE GENOMIC DNA]</scope>
    <source>
        <strain evidence="2 3">CGMCC 4.5593</strain>
    </source>
</reference>
<dbReference type="AlphaFoldDB" id="A0A239LNX0"/>
<dbReference type="InterPro" id="IPR007403">
    <property type="entry name" value="DUF456"/>
</dbReference>
<keyword evidence="1" id="KW-0472">Membrane</keyword>
<keyword evidence="1" id="KW-1133">Transmembrane helix</keyword>
<proteinExistence type="predicted"/>
<protein>
    <recommendedName>
        <fullName evidence="4">DUF456 domain-containing protein</fullName>
    </recommendedName>
</protein>
<evidence type="ECO:0008006" key="4">
    <source>
        <dbReference type="Google" id="ProtNLM"/>
    </source>
</evidence>
<gene>
    <name evidence="2" type="ORF">SAMN05421812_104471</name>
</gene>
<dbReference type="EMBL" id="FZPH01000004">
    <property type="protein sequence ID" value="SNT32065.1"/>
    <property type="molecule type" value="Genomic_DNA"/>
</dbReference>
<evidence type="ECO:0000313" key="3">
    <source>
        <dbReference type="Proteomes" id="UP000198362"/>
    </source>
</evidence>
<evidence type="ECO:0000313" key="2">
    <source>
        <dbReference type="EMBL" id="SNT32065.1"/>
    </source>
</evidence>
<evidence type="ECO:0000256" key="1">
    <source>
        <dbReference type="SAM" id="Phobius"/>
    </source>
</evidence>
<dbReference type="Proteomes" id="UP000198362">
    <property type="component" value="Unassembled WGS sequence"/>
</dbReference>
<feature type="transmembrane region" description="Helical" evidence="1">
    <location>
        <begin position="54"/>
        <end position="74"/>
    </location>
</feature>
<feature type="transmembrane region" description="Helical" evidence="1">
    <location>
        <begin position="138"/>
        <end position="165"/>
    </location>
</feature>